<organism evidence="1 2">
    <name type="scientific">Streptosporangium minutum</name>
    <dbReference type="NCBI Taxonomy" id="569862"/>
    <lineage>
        <taxon>Bacteria</taxon>
        <taxon>Bacillati</taxon>
        <taxon>Actinomycetota</taxon>
        <taxon>Actinomycetes</taxon>
        <taxon>Streptosporangiales</taxon>
        <taxon>Streptosporangiaceae</taxon>
        <taxon>Streptosporangium</taxon>
    </lineage>
</organism>
<reference evidence="1 2" key="1">
    <citation type="submission" date="2017-05" db="EMBL/GenBank/DDBJ databases">
        <title>Biotechnological potential of actinobacteria isolated from South African environments.</title>
        <authorList>
            <person name="Le Roes-Hill M."/>
            <person name="Prins A."/>
            <person name="Durrell K.A."/>
        </authorList>
    </citation>
    <scope>NUCLEOTIDE SEQUENCE [LARGE SCALE GENOMIC DNA]</scope>
    <source>
        <strain evidence="1">M26</strain>
    </source>
</reference>
<comment type="caution">
    <text evidence="1">The sequence shown here is derived from an EMBL/GenBank/DDBJ whole genome shotgun (WGS) entry which is preliminary data.</text>
</comment>
<sequence length="336" mass="37242">MPDTGRMDDAVDEISDPEDLALWALHCYCPNAMRTPHRLVSDGRNGRALYTARHGAARGDLDVSDEQLSQLLEFRLLERDGERLRTAFPVLGSGETSPLRAALRHLAIPLVDAVEKPVGEIAAELRRRGIDHSLYAMVFGYALDLLLWHQLRAEGAVPDTALTAERPWWNGAFWAVHPPRAGSSGTNFYRLAEDLTLVAVWSDATLHRLHDLATTPRLGEALRDRHVTAVTDSEGRRWRVRLDDGRSAIPLVGVGDVLDELASAVAAPVSAFLLSRACQETYRYVSTDDRTVATVVIAHELIWEITEQLIARGSCTRAPQDEELTDLLFLLADRSS</sequence>
<evidence type="ECO:0000313" key="1">
    <source>
        <dbReference type="EMBL" id="OUD00043.1"/>
    </source>
</evidence>
<evidence type="ECO:0000313" key="2">
    <source>
        <dbReference type="Proteomes" id="UP000194761"/>
    </source>
</evidence>
<name>A0A243RXW5_9ACTN</name>
<dbReference type="AlphaFoldDB" id="A0A243RXW5"/>
<protein>
    <submittedName>
        <fullName evidence="1">Uncharacterized protein</fullName>
    </submittedName>
</protein>
<proteinExistence type="predicted"/>
<gene>
    <name evidence="1" type="ORF">CA984_00800</name>
</gene>
<dbReference type="EMBL" id="NGFP01000002">
    <property type="protein sequence ID" value="OUD00043.1"/>
    <property type="molecule type" value="Genomic_DNA"/>
</dbReference>
<accession>A0A243RXW5</accession>
<dbReference type="Proteomes" id="UP000194761">
    <property type="component" value="Unassembled WGS sequence"/>
</dbReference>
<keyword evidence="2" id="KW-1185">Reference proteome</keyword>